<dbReference type="OrthoDB" id="259025at2"/>
<gene>
    <name evidence="8" type="ORF">BJF93_13930</name>
</gene>
<feature type="transmembrane region" description="Helical" evidence="6">
    <location>
        <begin position="255"/>
        <end position="276"/>
    </location>
</feature>
<evidence type="ECO:0000256" key="1">
    <source>
        <dbReference type="ARBA" id="ARBA00004651"/>
    </source>
</evidence>
<feature type="transmembrane region" description="Helical" evidence="6">
    <location>
        <begin position="34"/>
        <end position="55"/>
    </location>
</feature>
<dbReference type="EMBL" id="MKIP01000059">
    <property type="protein sequence ID" value="OLP57932.1"/>
    <property type="molecule type" value="Genomic_DNA"/>
</dbReference>
<evidence type="ECO:0008006" key="10">
    <source>
        <dbReference type="Google" id="ProtNLM"/>
    </source>
</evidence>
<keyword evidence="5 6" id="KW-0472">Membrane</keyword>
<feature type="transmembrane region" description="Helical" evidence="6">
    <location>
        <begin position="67"/>
        <end position="83"/>
    </location>
</feature>
<evidence type="ECO:0000256" key="5">
    <source>
        <dbReference type="ARBA" id="ARBA00023136"/>
    </source>
</evidence>
<evidence type="ECO:0000256" key="2">
    <source>
        <dbReference type="ARBA" id="ARBA00022475"/>
    </source>
</evidence>
<dbReference type="RefSeq" id="WP_075629839.1">
    <property type="nucleotide sequence ID" value="NZ_FOAM01000007.1"/>
</dbReference>
<dbReference type="InterPro" id="IPR019108">
    <property type="entry name" value="Caa3_assmbl_CtaG-rel"/>
</dbReference>
<protein>
    <recommendedName>
        <fullName evidence="10">Cytochrome c oxidase assembly protein</fullName>
    </recommendedName>
</protein>
<evidence type="ECO:0000256" key="7">
    <source>
        <dbReference type="SAM" id="SignalP"/>
    </source>
</evidence>
<name>A0A1Q9AR81_9HYPH</name>
<feature type="transmembrane region" description="Helical" evidence="6">
    <location>
        <begin position="214"/>
        <end position="235"/>
    </location>
</feature>
<keyword evidence="4 6" id="KW-1133">Transmembrane helix</keyword>
<keyword evidence="9" id="KW-1185">Reference proteome</keyword>
<comment type="caution">
    <text evidence="8">The sequence shown here is derived from an EMBL/GenBank/DDBJ whole genome shotgun (WGS) entry which is preliminary data.</text>
</comment>
<organism evidence="8 9">
    <name type="scientific">Xaviernesmea oryzae</name>
    <dbReference type="NCBI Taxonomy" id="464029"/>
    <lineage>
        <taxon>Bacteria</taxon>
        <taxon>Pseudomonadati</taxon>
        <taxon>Pseudomonadota</taxon>
        <taxon>Alphaproteobacteria</taxon>
        <taxon>Hyphomicrobiales</taxon>
        <taxon>Rhizobiaceae</taxon>
        <taxon>Rhizobium/Agrobacterium group</taxon>
        <taxon>Xaviernesmea</taxon>
    </lineage>
</organism>
<evidence type="ECO:0000313" key="9">
    <source>
        <dbReference type="Proteomes" id="UP000186364"/>
    </source>
</evidence>
<dbReference type="Proteomes" id="UP000186364">
    <property type="component" value="Unassembled WGS sequence"/>
</dbReference>
<proteinExistence type="predicted"/>
<dbReference type="Pfam" id="PF09678">
    <property type="entry name" value="Caa3_CtaG"/>
    <property type="match status" value="1"/>
</dbReference>
<keyword evidence="3 6" id="KW-0812">Transmembrane</keyword>
<evidence type="ECO:0000256" key="3">
    <source>
        <dbReference type="ARBA" id="ARBA00022692"/>
    </source>
</evidence>
<feature type="signal peptide" evidence="7">
    <location>
        <begin position="1"/>
        <end position="18"/>
    </location>
</feature>
<evidence type="ECO:0000256" key="4">
    <source>
        <dbReference type="ARBA" id="ARBA00022989"/>
    </source>
</evidence>
<evidence type="ECO:0000256" key="6">
    <source>
        <dbReference type="SAM" id="Phobius"/>
    </source>
</evidence>
<accession>A0A1Q9AR81</accession>
<feature type="chain" id="PRO_5010195894" description="Cytochrome c oxidase assembly protein" evidence="7">
    <location>
        <begin position="19"/>
        <end position="296"/>
    </location>
</feature>
<feature type="transmembrane region" description="Helical" evidence="6">
    <location>
        <begin position="103"/>
        <end position="125"/>
    </location>
</feature>
<feature type="transmembrane region" description="Helical" evidence="6">
    <location>
        <begin position="146"/>
        <end position="166"/>
    </location>
</feature>
<sequence>MPALILGFALLLTQSAHAHGGAAHDALGWTFDPWIVTPILLMASLHGAGMLRLRLRRGLLSRGNSRRGLVFWAGLACLAGALMSPLHEYGEHLFTLHMIEHELVVAVAAPLIVLGRPIAPMLWALPRRARAALAQGLRSRALRLSWRAGTTPAVATFLHALALWIWHAPPLFDATVTHGALHRLQHLSFFGTAILFWWAMLWRASRGTAAWHQFVTMLHTSVLGALIALAPTVLYQAQTRYALEWGLSPLEDQQLAGIVMWVPGGLVYAGAALWFLATWIRTASKGGLDGTRIGLA</sequence>
<feature type="transmembrane region" description="Helical" evidence="6">
    <location>
        <begin position="186"/>
        <end position="202"/>
    </location>
</feature>
<reference evidence="8 9" key="1">
    <citation type="submission" date="2016-09" db="EMBL/GenBank/DDBJ databases">
        <title>Rhizobium sp. nov., a novel species isolated from the rice rhizosphere.</title>
        <authorList>
            <person name="Zhao J."/>
            <person name="Zhang X."/>
        </authorList>
    </citation>
    <scope>NUCLEOTIDE SEQUENCE [LARGE SCALE GENOMIC DNA]</scope>
    <source>
        <strain evidence="8 9">1.7048</strain>
    </source>
</reference>
<dbReference type="GO" id="GO:0005886">
    <property type="term" value="C:plasma membrane"/>
    <property type="evidence" value="ECO:0007669"/>
    <property type="project" value="UniProtKB-SubCell"/>
</dbReference>
<keyword evidence="7" id="KW-0732">Signal</keyword>
<keyword evidence="2" id="KW-1003">Cell membrane</keyword>
<dbReference type="AlphaFoldDB" id="A0A1Q9AR81"/>
<comment type="subcellular location">
    <subcellularLocation>
        <location evidence="1">Cell membrane</location>
        <topology evidence="1">Multi-pass membrane protein</topology>
    </subcellularLocation>
</comment>
<evidence type="ECO:0000313" key="8">
    <source>
        <dbReference type="EMBL" id="OLP57932.1"/>
    </source>
</evidence>